<accession>A0AAE1I405</accession>
<reference evidence="2" key="1">
    <citation type="submission" date="2021-07" db="EMBL/GenBank/DDBJ databases">
        <authorList>
            <person name="Catto M.A."/>
            <person name="Jacobson A."/>
            <person name="Kennedy G."/>
            <person name="Labadie P."/>
            <person name="Hunt B.G."/>
            <person name="Srinivasan R."/>
        </authorList>
    </citation>
    <scope>NUCLEOTIDE SEQUENCE</scope>
    <source>
        <strain evidence="2">PL_HMW_Pooled</strain>
        <tissue evidence="2">Head</tissue>
    </source>
</reference>
<keyword evidence="1" id="KW-0732">Signal</keyword>
<evidence type="ECO:0000313" key="2">
    <source>
        <dbReference type="EMBL" id="KAK3932184.1"/>
    </source>
</evidence>
<dbReference type="EMBL" id="JAHWGI010001434">
    <property type="protein sequence ID" value="KAK3932184.1"/>
    <property type="molecule type" value="Genomic_DNA"/>
</dbReference>
<evidence type="ECO:0000256" key="1">
    <source>
        <dbReference type="SAM" id="SignalP"/>
    </source>
</evidence>
<comment type="caution">
    <text evidence="2">The sequence shown here is derived from an EMBL/GenBank/DDBJ whole genome shotgun (WGS) entry which is preliminary data.</text>
</comment>
<evidence type="ECO:0000313" key="3">
    <source>
        <dbReference type="Proteomes" id="UP001219518"/>
    </source>
</evidence>
<dbReference type="Proteomes" id="UP001219518">
    <property type="component" value="Unassembled WGS sequence"/>
</dbReference>
<gene>
    <name evidence="2" type="ORF">KUF71_011512</name>
</gene>
<keyword evidence="3" id="KW-1185">Reference proteome</keyword>
<reference evidence="2" key="2">
    <citation type="journal article" date="2023" name="BMC Genomics">
        <title>Pest status, molecular evolution, and epigenetic factors derived from the genome assembly of Frankliniella fusca, a thysanopteran phytovirus vector.</title>
        <authorList>
            <person name="Catto M.A."/>
            <person name="Labadie P.E."/>
            <person name="Jacobson A.L."/>
            <person name="Kennedy G.G."/>
            <person name="Srinivasan R."/>
            <person name="Hunt B.G."/>
        </authorList>
    </citation>
    <scope>NUCLEOTIDE SEQUENCE</scope>
    <source>
        <strain evidence="2">PL_HMW_Pooled</strain>
    </source>
</reference>
<protein>
    <submittedName>
        <fullName evidence="2">Endoglucanase-7</fullName>
    </submittedName>
</protein>
<name>A0AAE1I405_9NEOP</name>
<dbReference type="AlphaFoldDB" id="A0AAE1I405"/>
<feature type="signal peptide" evidence="1">
    <location>
        <begin position="1"/>
        <end position="20"/>
    </location>
</feature>
<organism evidence="2 3">
    <name type="scientific">Frankliniella fusca</name>
    <dbReference type="NCBI Taxonomy" id="407009"/>
    <lineage>
        <taxon>Eukaryota</taxon>
        <taxon>Metazoa</taxon>
        <taxon>Ecdysozoa</taxon>
        <taxon>Arthropoda</taxon>
        <taxon>Hexapoda</taxon>
        <taxon>Insecta</taxon>
        <taxon>Pterygota</taxon>
        <taxon>Neoptera</taxon>
        <taxon>Paraneoptera</taxon>
        <taxon>Thysanoptera</taxon>
        <taxon>Terebrantia</taxon>
        <taxon>Thripoidea</taxon>
        <taxon>Thripidae</taxon>
        <taxon>Frankliniella</taxon>
    </lineage>
</organism>
<proteinExistence type="predicted"/>
<sequence>MKFIISLCFLLGFISDYSAAAVLEGRNQGLTEAPQLRSAVRANGDSGQSNMTVAFVPLISIIANLLPRFFGRYSTVTPPVTVQQARSLMAKKTEKANCNEPWHVGKRWENPFNKSLYYQCHYSEKCLHTYKENCYEVKMQECKFPKEFHTEKQQCLYDAITEITYKYPKPKFHNNFVFPTQKPGNY</sequence>
<feature type="chain" id="PRO_5042224785" evidence="1">
    <location>
        <begin position="21"/>
        <end position="186"/>
    </location>
</feature>